<evidence type="ECO:0000313" key="6">
    <source>
        <dbReference type="EMBL" id="KAK9918554.1"/>
    </source>
</evidence>
<feature type="domain" description="Protein kinase" evidence="5">
    <location>
        <begin position="436"/>
        <end position="741"/>
    </location>
</feature>
<dbReference type="InterPro" id="IPR008266">
    <property type="entry name" value="Tyr_kinase_AS"/>
</dbReference>
<feature type="region of interest" description="Disordered" evidence="4">
    <location>
        <begin position="1"/>
        <end position="50"/>
    </location>
</feature>
<dbReference type="SUPFAM" id="SSF56112">
    <property type="entry name" value="Protein kinase-like (PK-like)"/>
    <property type="match status" value="1"/>
</dbReference>
<dbReference type="InterPro" id="IPR051681">
    <property type="entry name" value="Ser/Thr_Kinases-Pseudokinases"/>
</dbReference>
<dbReference type="InterPro" id="IPR029016">
    <property type="entry name" value="GAF-like_dom_sf"/>
</dbReference>
<dbReference type="InterPro" id="IPR017441">
    <property type="entry name" value="Protein_kinase_ATP_BS"/>
</dbReference>
<dbReference type="PRINTS" id="PR00109">
    <property type="entry name" value="TYRKINASE"/>
</dbReference>
<evidence type="ECO:0000256" key="1">
    <source>
        <dbReference type="ARBA" id="ARBA00022543"/>
    </source>
</evidence>
<dbReference type="InterPro" id="IPR035965">
    <property type="entry name" value="PAS-like_dom_sf"/>
</dbReference>
<organism evidence="6 7">
    <name type="scientific">Coccomyxa subellipsoidea</name>
    <dbReference type="NCBI Taxonomy" id="248742"/>
    <lineage>
        <taxon>Eukaryota</taxon>
        <taxon>Viridiplantae</taxon>
        <taxon>Chlorophyta</taxon>
        <taxon>core chlorophytes</taxon>
        <taxon>Trebouxiophyceae</taxon>
        <taxon>Trebouxiophyceae incertae sedis</taxon>
        <taxon>Coccomyxaceae</taxon>
        <taxon>Coccomyxa</taxon>
    </lineage>
</organism>
<dbReference type="InterPro" id="IPR001245">
    <property type="entry name" value="Ser-Thr/Tyr_kinase_cat_dom"/>
</dbReference>
<feature type="compositionally biased region" description="Polar residues" evidence="4">
    <location>
        <begin position="18"/>
        <end position="33"/>
    </location>
</feature>
<evidence type="ECO:0000256" key="3">
    <source>
        <dbReference type="PROSITE-ProRule" id="PRU10141"/>
    </source>
</evidence>
<dbReference type="Proteomes" id="UP001491310">
    <property type="component" value="Unassembled WGS sequence"/>
</dbReference>
<dbReference type="PANTHER" id="PTHR44329:SF214">
    <property type="entry name" value="PROTEIN KINASE DOMAIN-CONTAINING PROTEIN"/>
    <property type="match status" value="1"/>
</dbReference>
<dbReference type="PANTHER" id="PTHR44329">
    <property type="entry name" value="SERINE/THREONINE-PROTEIN KINASE TNNI3K-RELATED"/>
    <property type="match status" value="1"/>
</dbReference>
<dbReference type="SUPFAM" id="SSF55781">
    <property type="entry name" value="GAF domain-like"/>
    <property type="match status" value="1"/>
</dbReference>
<reference evidence="6 7" key="1">
    <citation type="journal article" date="2024" name="Nat. Commun.">
        <title>Phylogenomics reveals the evolutionary origins of lichenization in chlorophyte algae.</title>
        <authorList>
            <person name="Puginier C."/>
            <person name="Libourel C."/>
            <person name="Otte J."/>
            <person name="Skaloud P."/>
            <person name="Haon M."/>
            <person name="Grisel S."/>
            <person name="Petersen M."/>
            <person name="Berrin J.G."/>
            <person name="Delaux P.M."/>
            <person name="Dal Grande F."/>
            <person name="Keller J."/>
        </authorList>
    </citation>
    <scope>NUCLEOTIDE SEQUENCE [LARGE SCALE GENOMIC DNA]</scope>
    <source>
        <strain evidence="6 7">SAG 216-7</strain>
    </source>
</reference>
<sequence>MGACASSPRTLPDLPSTADGTATSPHKVATTSSDKPRGGGLPPDGRRMSFGATQERGVAYEPRMNFSGDVPLSPFESSIPALRERQHHLRHSVDLSSRPPSSSLSLEDAFRRERQSNRRHSISVASPSQTRPGAQIVNELERTNKAGLDRILRLSASVFRTDSVLLHLHDGDKVIAREEDVSFSDGVRAAACRTLEPADGGIAVVDDPTADPRLAGEDEVRAAVKYFAGAPLMASNGYRLGSLVLLHSQPYKLDAINSTILKNMADLMVREVWGAYQHAHEQRILQLTKVADCYSEPHLLVEVSDLQPWTILRINQAAVRVTGMDRESVTNKDFWEVFHGYDNSSGTKRAAVAARASHGHSFNLTNMMAQKRANSGHCENVTFTCTFRPAVRDMTVEEAKPRSISNAGRHYYFVGVRVEATTPITSCVERTPFPGLVLGQLLGTGAFGRVYKGYYRGQVIAVKVCNSCNLRCDKNGVPVEASIIGTLQHPNVVRTLETATAKREPGGPQRSPSLGRGEPLSAAVRAALQATPLERLNSARLLEETWLLLEYCDMGSLMDAINKAWFRSCSKGPANLKIVLPTAHEMASGLAFLHAQGVVHGDLSSGNVLLSSSPDSAHGFSVKISDFGLSRKMDIQSRIETKTTGTVNYMPPEVLSEGIISKAADVYAFGVLLWEIVCGQRAWEGLTPPQVMLAVACQHKQLDFPNWAPQEITKLCRECMDADPQERPTFEEIERRLGKFLGKLQKMDSMDLSNFRALSCP</sequence>
<evidence type="ECO:0000256" key="4">
    <source>
        <dbReference type="SAM" id="MobiDB-lite"/>
    </source>
</evidence>
<feature type="compositionally biased region" description="Low complexity" evidence="4">
    <location>
        <begin position="95"/>
        <end position="106"/>
    </location>
</feature>
<keyword evidence="3" id="KW-0547">Nucleotide-binding</keyword>
<keyword evidence="1" id="KW-0675">Receptor</keyword>
<name>A0ABR2Z3Q7_9CHLO</name>
<keyword evidence="7" id="KW-1185">Reference proteome</keyword>
<dbReference type="EMBL" id="JALJOT010000001">
    <property type="protein sequence ID" value="KAK9918554.1"/>
    <property type="molecule type" value="Genomic_DNA"/>
</dbReference>
<evidence type="ECO:0000259" key="5">
    <source>
        <dbReference type="PROSITE" id="PS50011"/>
    </source>
</evidence>
<dbReference type="CDD" id="cd00130">
    <property type="entry name" value="PAS"/>
    <property type="match status" value="1"/>
</dbReference>
<feature type="binding site" evidence="3">
    <location>
        <position position="463"/>
    </location>
    <ligand>
        <name>ATP</name>
        <dbReference type="ChEBI" id="CHEBI:30616"/>
    </ligand>
</feature>
<dbReference type="SUPFAM" id="SSF55785">
    <property type="entry name" value="PYP-like sensor domain (PAS domain)"/>
    <property type="match status" value="1"/>
</dbReference>
<keyword evidence="1" id="KW-0157">Chromophore</keyword>
<keyword evidence="3" id="KW-0067">ATP-binding</keyword>
<dbReference type="Gene3D" id="1.10.510.10">
    <property type="entry name" value="Transferase(Phosphotransferase) domain 1"/>
    <property type="match status" value="1"/>
</dbReference>
<feature type="region of interest" description="Disordered" evidence="4">
    <location>
        <begin position="498"/>
        <end position="517"/>
    </location>
</feature>
<proteinExistence type="predicted"/>
<protein>
    <recommendedName>
        <fullName evidence="5">Protein kinase domain-containing protein</fullName>
    </recommendedName>
</protein>
<dbReference type="InterPro" id="IPR011009">
    <property type="entry name" value="Kinase-like_dom_sf"/>
</dbReference>
<gene>
    <name evidence="6" type="ORF">WJX75_004943</name>
</gene>
<dbReference type="PROSITE" id="PS00107">
    <property type="entry name" value="PROTEIN_KINASE_ATP"/>
    <property type="match status" value="1"/>
</dbReference>
<dbReference type="PROSITE" id="PS00109">
    <property type="entry name" value="PROTEIN_KINASE_TYR"/>
    <property type="match status" value="1"/>
</dbReference>
<dbReference type="PROSITE" id="PS50011">
    <property type="entry name" value="PROTEIN_KINASE_DOM"/>
    <property type="match status" value="1"/>
</dbReference>
<feature type="region of interest" description="Disordered" evidence="4">
    <location>
        <begin position="90"/>
        <end position="131"/>
    </location>
</feature>
<dbReference type="Gene3D" id="3.30.450.40">
    <property type="match status" value="1"/>
</dbReference>
<comment type="caution">
    <text evidence="6">The sequence shown here is derived from an EMBL/GenBank/DDBJ whole genome shotgun (WGS) entry which is preliminary data.</text>
</comment>
<dbReference type="Gene3D" id="3.30.450.20">
    <property type="entry name" value="PAS domain"/>
    <property type="match status" value="1"/>
</dbReference>
<keyword evidence="1" id="KW-0600">Photoreceptor protein</keyword>
<evidence type="ECO:0000256" key="2">
    <source>
        <dbReference type="ARBA" id="ARBA00022606"/>
    </source>
</evidence>
<evidence type="ECO:0000313" key="7">
    <source>
        <dbReference type="Proteomes" id="UP001491310"/>
    </source>
</evidence>
<dbReference type="Gene3D" id="3.30.200.20">
    <property type="entry name" value="Phosphorylase Kinase, domain 1"/>
    <property type="match status" value="1"/>
</dbReference>
<dbReference type="InterPro" id="IPR000719">
    <property type="entry name" value="Prot_kinase_dom"/>
</dbReference>
<dbReference type="InterPro" id="IPR000014">
    <property type="entry name" value="PAS"/>
</dbReference>
<dbReference type="Pfam" id="PF00069">
    <property type="entry name" value="Pkinase"/>
    <property type="match status" value="1"/>
</dbReference>
<keyword evidence="2" id="KW-0716">Sensory transduction</keyword>
<accession>A0ABR2Z3Q7</accession>